<dbReference type="Proteomes" id="UP001247620">
    <property type="component" value="Unassembled WGS sequence"/>
</dbReference>
<dbReference type="Gene3D" id="2.60.120.200">
    <property type="match status" value="1"/>
</dbReference>
<evidence type="ECO:0000313" key="5">
    <source>
        <dbReference type="Proteomes" id="UP001247620"/>
    </source>
</evidence>
<feature type="chain" id="PRO_5047336426" evidence="2">
    <location>
        <begin position="21"/>
        <end position="286"/>
    </location>
</feature>
<feature type="domain" description="GH16" evidence="3">
    <location>
        <begin position="18"/>
        <end position="286"/>
    </location>
</feature>
<dbReference type="EMBL" id="JAVDUU010000004">
    <property type="protein sequence ID" value="MDR6944653.1"/>
    <property type="molecule type" value="Genomic_DNA"/>
</dbReference>
<dbReference type="PROSITE" id="PS51762">
    <property type="entry name" value="GH16_2"/>
    <property type="match status" value="1"/>
</dbReference>
<keyword evidence="2" id="KW-0732">Signal</keyword>
<proteinExistence type="inferred from homology"/>
<comment type="similarity">
    <text evidence="1">Belongs to the glycosyl hydrolase 16 family.</text>
</comment>
<name>A0ABU1TGZ1_9SPHI</name>
<reference evidence="4 5" key="1">
    <citation type="submission" date="2023-07" db="EMBL/GenBank/DDBJ databases">
        <title>Sorghum-associated microbial communities from plants grown in Nebraska, USA.</title>
        <authorList>
            <person name="Schachtman D."/>
        </authorList>
    </citation>
    <scope>NUCLEOTIDE SEQUENCE [LARGE SCALE GENOMIC DNA]</scope>
    <source>
        <strain evidence="4 5">3262</strain>
    </source>
</reference>
<dbReference type="SUPFAM" id="SSF49899">
    <property type="entry name" value="Concanavalin A-like lectins/glucanases"/>
    <property type="match status" value="1"/>
</dbReference>
<evidence type="ECO:0000256" key="1">
    <source>
        <dbReference type="ARBA" id="ARBA00006865"/>
    </source>
</evidence>
<sequence>MKFRRLLLIATLLPGLGLHAQQSPKTDTVFFDDFKSPVLDRAKWNVEVTGNTVNDEQQAYVDSIATIYMVDGNDAGGAVNGALVLKAVYKPGFTSKEQKKYDFISGRINTRAKMEFTYGTASARMKMTAGAGLWPAFWALGNGEWPGCGEIDVMETVGDSSWTSHALHGPNYFGNTPLVHRSFFAAGTDVTKWHVYSVDWTPASLVFKIDGKITYTVTKPMVEKYGRWAFDNKKFIILNFALGGGYPAGYNKISKPYYGISENTVNKIKAGQAKVFVDWVLVTKRR</sequence>
<dbReference type="PANTHER" id="PTHR10963:SF55">
    <property type="entry name" value="GLYCOSIDE HYDROLASE FAMILY 16 PROTEIN"/>
    <property type="match status" value="1"/>
</dbReference>
<keyword evidence="5" id="KW-1185">Reference proteome</keyword>
<dbReference type="InterPro" id="IPR000757">
    <property type="entry name" value="Beta-glucanase-like"/>
</dbReference>
<accession>A0ABU1TGZ1</accession>
<feature type="signal peptide" evidence="2">
    <location>
        <begin position="1"/>
        <end position="20"/>
    </location>
</feature>
<organism evidence="4 5">
    <name type="scientific">Mucilaginibacter pocheonensis</name>
    <dbReference type="NCBI Taxonomy" id="398050"/>
    <lineage>
        <taxon>Bacteria</taxon>
        <taxon>Pseudomonadati</taxon>
        <taxon>Bacteroidota</taxon>
        <taxon>Sphingobacteriia</taxon>
        <taxon>Sphingobacteriales</taxon>
        <taxon>Sphingobacteriaceae</taxon>
        <taxon>Mucilaginibacter</taxon>
    </lineage>
</organism>
<dbReference type="CDD" id="cd08023">
    <property type="entry name" value="GH16_laminarinase_like"/>
    <property type="match status" value="1"/>
</dbReference>
<dbReference type="PANTHER" id="PTHR10963">
    <property type="entry name" value="GLYCOSYL HYDROLASE-RELATED"/>
    <property type="match status" value="1"/>
</dbReference>
<comment type="caution">
    <text evidence="4">The sequence shown here is derived from an EMBL/GenBank/DDBJ whole genome shotgun (WGS) entry which is preliminary data.</text>
</comment>
<gene>
    <name evidence="4" type="ORF">J2W55_004513</name>
</gene>
<evidence type="ECO:0000259" key="3">
    <source>
        <dbReference type="PROSITE" id="PS51762"/>
    </source>
</evidence>
<dbReference type="InterPro" id="IPR013320">
    <property type="entry name" value="ConA-like_dom_sf"/>
</dbReference>
<evidence type="ECO:0000313" key="4">
    <source>
        <dbReference type="EMBL" id="MDR6944653.1"/>
    </source>
</evidence>
<dbReference type="RefSeq" id="WP_310101227.1">
    <property type="nucleotide sequence ID" value="NZ_JAVDUU010000004.1"/>
</dbReference>
<evidence type="ECO:0000256" key="2">
    <source>
        <dbReference type="SAM" id="SignalP"/>
    </source>
</evidence>
<protein>
    <submittedName>
        <fullName evidence="4">Beta-glucanase (GH16 family)</fullName>
    </submittedName>
</protein>
<dbReference type="InterPro" id="IPR050546">
    <property type="entry name" value="Glycosyl_Hydrlase_16"/>
</dbReference>
<dbReference type="Pfam" id="PF00722">
    <property type="entry name" value="Glyco_hydro_16"/>
    <property type="match status" value="1"/>
</dbReference>